<keyword evidence="3" id="KW-0472">Membrane</keyword>
<accession>W7D0S6</accession>
<gene>
    <name evidence="5" type="ORF">PRIP_06113</name>
</gene>
<protein>
    <submittedName>
        <fullName evidence="5">Glycosyl transferase group 1 protein</fullName>
    </submittedName>
</protein>
<dbReference type="PANTHER" id="PTHR12526:SF629">
    <property type="entry name" value="TEICHURONIC ACID BIOSYNTHESIS GLYCOSYLTRANSFERASE TUAH-RELATED"/>
    <property type="match status" value="1"/>
</dbReference>
<dbReference type="AlphaFoldDB" id="W7D0S6"/>
<sequence>MSKKVTMFVWNHFTNDARVLRECTALAEAGYALQLLALGQEKTTVEERPDPFTIRRLGFQLPTFPHRWHKMILCLLLLAAIFYTPLLVICFIGTYLVLYKTKVKYVIRKIALITKMIYWGLKEDADIYHANDLNTLFQAVVCGKWIRKRKVIFDSHEVNVSRSGYNSKIYPIAEKFLMRYIDSCIHENDTRARFIKRIYKFFPNVVYNYPFLQTHIEPINLHKQLDLPEEELILLYQGGLQEGRGLDKLLEAVPHIKKGTVVFIGDGKWQPFLVAETACQNLSHRVKFIPKVPVEQLPAYTKNAYIGFQLLNNTSFNHYSAASNKLFEYIMAGVPVVACNFPEIKKVVTKDEIGVLVKSDDPLSIAAGVNQLIDQPELREKMHQNTFQAREKYNWTNEKIKFLKIYQRLTEV</sequence>
<dbReference type="GO" id="GO:0016757">
    <property type="term" value="F:glycosyltransferase activity"/>
    <property type="evidence" value="ECO:0007669"/>
    <property type="project" value="UniProtKB-KW"/>
</dbReference>
<comment type="caution">
    <text evidence="5">The sequence shown here is derived from an EMBL/GenBank/DDBJ whole genome shotgun (WGS) entry which is preliminary data.</text>
</comment>
<dbReference type="Gene3D" id="3.40.50.2000">
    <property type="entry name" value="Glycogen Phosphorylase B"/>
    <property type="match status" value="2"/>
</dbReference>
<name>W7D0S6_9LIST</name>
<keyword evidence="2 5" id="KW-0808">Transferase</keyword>
<evidence type="ECO:0000256" key="3">
    <source>
        <dbReference type="SAM" id="Phobius"/>
    </source>
</evidence>
<dbReference type="CDD" id="cd03801">
    <property type="entry name" value="GT4_PimA-like"/>
    <property type="match status" value="1"/>
</dbReference>
<dbReference type="RefSeq" id="WP_036100054.1">
    <property type="nucleotide sequence ID" value="NZ_AODL01000007.1"/>
</dbReference>
<evidence type="ECO:0000259" key="4">
    <source>
        <dbReference type="Pfam" id="PF00534"/>
    </source>
</evidence>
<dbReference type="Pfam" id="PF00534">
    <property type="entry name" value="Glycos_transf_1"/>
    <property type="match status" value="1"/>
</dbReference>
<dbReference type="Proteomes" id="UP000019248">
    <property type="component" value="Unassembled WGS sequence"/>
</dbReference>
<proteinExistence type="predicted"/>
<evidence type="ECO:0000313" key="5">
    <source>
        <dbReference type="EMBL" id="EUJ45409.1"/>
    </source>
</evidence>
<evidence type="ECO:0000256" key="1">
    <source>
        <dbReference type="ARBA" id="ARBA00022676"/>
    </source>
</evidence>
<keyword evidence="3" id="KW-0812">Transmembrane</keyword>
<dbReference type="PANTHER" id="PTHR12526">
    <property type="entry name" value="GLYCOSYLTRANSFERASE"/>
    <property type="match status" value="1"/>
</dbReference>
<keyword evidence="3" id="KW-1133">Transmembrane helix</keyword>
<dbReference type="PATRIC" id="fig|1265816.5.peg.1204"/>
<organism evidence="5 6">
    <name type="scientific">Listeria riparia FSL S10-1204</name>
    <dbReference type="NCBI Taxonomy" id="1265816"/>
    <lineage>
        <taxon>Bacteria</taxon>
        <taxon>Bacillati</taxon>
        <taxon>Bacillota</taxon>
        <taxon>Bacilli</taxon>
        <taxon>Bacillales</taxon>
        <taxon>Listeriaceae</taxon>
        <taxon>Listeria</taxon>
    </lineage>
</organism>
<evidence type="ECO:0000313" key="6">
    <source>
        <dbReference type="Proteomes" id="UP000019248"/>
    </source>
</evidence>
<feature type="transmembrane region" description="Helical" evidence="3">
    <location>
        <begin position="72"/>
        <end position="98"/>
    </location>
</feature>
<dbReference type="OrthoDB" id="9813214at2"/>
<dbReference type="EMBL" id="AODL01000007">
    <property type="protein sequence ID" value="EUJ45409.1"/>
    <property type="molecule type" value="Genomic_DNA"/>
</dbReference>
<keyword evidence="6" id="KW-1185">Reference proteome</keyword>
<reference evidence="5 6" key="1">
    <citation type="journal article" date="2014" name="Int. J. Syst. Evol. Microbiol.">
        <title>Listeria floridensis sp. nov., Listeria aquatica sp. nov., Listeria cornellensis sp. nov., Listeria riparia sp. nov. and Listeria grandensis sp. nov., from agricultural and natural environments.</title>
        <authorList>
            <person name="den Bakker H.C."/>
            <person name="Warchocki S."/>
            <person name="Wright E.M."/>
            <person name="Allred A.F."/>
            <person name="Ahlstrom C."/>
            <person name="Manuel C.S."/>
            <person name="Stasiewicz M.J."/>
            <person name="Burrell A."/>
            <person name="Roof S."/>
            <person name="Strawn L."/>
            <person name="Fortes E.D."/>
            <person name="Nightingale K.K."/>
            <person name="Kephart D."/>
            <person name="Wiedmann M."/>
        </authorList>
    </citation>
    <scope>NUCLEOTIDE SEQUENCE [LARGE SCALE GENOMIC DNA]</scope>
    <source>
        <strain evidence="5 6">FSL S10-1204</strain>
    </source>
</reference>
<evidence type="ECO:0000256" key="2">
    <source>
        <dbReference type="ARBA" id="ARBA00022679"/>
    </source>
</evidence>
<dbReference type="SUPFAM" id="SSF53756">
    <property type="entry name" value="UDP-Glycosyltransferase/glycogen phosphorylase"/>
    <property type="match status" value="1"/>
</dbReference>
<dbReference type="InterPro" id="IPR001296">
    <property type="entry name" value="Glyco_trans_1"/>
</dbReference>
<keyword evidence="1" id="KW-0328">Glycosyltransferase</keyword>
<feature type="domain" description="Glycosyl transferase family 1" evidence="4">
    <location>
        <begin position="221"/>
        <end position="386"/>
    </location>
</feature>